<feature type="binding site" evidence="14">
    <location>
        <position position="317"/>
    </location>
    <ligand>
        <name>pyridoxal 5'-phosphate</name>
        <dbReference type="ChEBI" id="CHEBI:597326"/>
    </ligand>
</feature>
<reference evidence="17 18" key="1">
    <citation type="journal article" date="2015" name="Genome Announc.">
        <title>Draft Genome Sequence of the Thermophile Thermus filiformis ATCC 43280, Producer of Carotenoid-(Di)glucoside-Branched Fatty Acid (Di)esters and Source of Hyperthermostable Enzymes of Biotechnological Interest.</title>
        <authorList>
            <person name="Mandelli F."/>
            <person name="Oliveira Ramires B."/>
            <person name="Couger M.B."/>
            <person name="Paixao D.A."/>
            <person name="Camilo C.M."/>
            <person name="Polikarpov I."/>
            <person name="Prade R."/>
            <person name="Riano-Pachon D.M."/>
            <person name="Squina F.M."/>
        </authorList>
    </citation>
    <scope>NUCLEOTIDE SEQUENCE [LARGE SCALE GENOMIC DNA]</scope>
    <source>
        <strain evidence="17 18">ATCC 43280</strain>
    </source>
</reference>
<dbReference type="GO" id="GO:0006565">
    <property type="term" value="P:L-serine catabolic process"/>
    <property type="evidence" value="ECO:0007669"/>
    <property type="project" value="TreeGrafter"/>
</dbReference>
<proteinExistence type="inferred from homology"/>
<dbReference type="PANTHER" id="PTHR48078:SF6">
    <property type="entry name" value="L-THREONINE DEHYDRATASE CATABOLIC TDCB"/>
    <property type="match status" value="1"/>
</dbReference>
<evidence type="ECO:0000256" key="6">
    <source>
        <dbReference type="ARBA" id="ARBA00018679"/>
    </source>
</evidence>
<evidence type="ECO:0000256" key="5">
    <source>
        <dbReference type="ARBA" id="ARBA00013028"/>
    </source>
</evidence>
<feature type="binding site" evidence="14">
    <location>
        <begin position="187"/>
        <end position="191"/>
    </location>
    <ligand>
        <name>pyridoxal 5'-phosphate</name>
        <dbReference type="ChEBI" id="CHEBI:597326"/>
    </ligand>
</feature>
<evidence type="ECO:0000256" key="3">
    <source>
        <dbReference type="ARBA" id="ARBA00004979"/>
    </source>
</evidence>
<dbReference type="InterPro" id="IPR001926">
    <property type="entry name" value="TrpB-like_PALP"/>
</dbReference>
<dbReference type="GO" id="GO:0003941">
    <property type="term" value="F:L-serine ammonia-lyase activity"/>
    <property type="evidence" value="ECO:0007669"/>
    <property type="project" value="TreeGrafter"/>
</dbReference>
<keyword evidence="7 13" id="KW-0028">Amino-acid biosynthesis</keyword>
<evidence type="ECO:0000256" key="15">
    <source>
        <dbReference type="PIRSR" id="PIRSR038945-2"/>
    </source>
</evidence>
<dbReference type="InterPro" id="IPR026260">
    <property type="entry name" value="Thr_Synthase_bac/arc"/>
</dbReference>
<dbReference type="GO" id="GO:0006567">
    <property type="term" value="P:L-threonine catabolic process"/>
    <property type="evidence" value="ECO:0007669"/>
    <property type="project" value="TreeGrafter"/>
</dbReference>
<dbReference type="CDD" id="cd01563">
    <property type="entry name" value="Thr-synth_1"/>
    <property type="match status" value="1"/>
</dbReference>
<evidence type="ECO:0000256" key="4">
    <source>
        <dbReference type="ARBA" id="ARBA00005517"/>
    </source>
</evidence>
<dbReference type="EMBL" id="JPSL02000040">
    <property type="protein sequence ID" value="KIX84334.1"/>
    <property type="molecule type" value="Genomic_DNA"/>
</dbReference>
<feature type="modified residue" description="N6-(pyridoxal phosphate)lysine" evidence="15">
    <location>
        <position position="61"/>
    </location>
</feature>
<comment type="pathway">
    <text evidence="3 13">Amino-acid biosynthesis; L-threonine biosynthesis; L-threonine from L-aspartate: step 5/5.</text>
</comment>
<dbReference type="FunFam" id="3.40.50.1100:FF:000014">
    <property type="entry name" value="Threonine synthase"/>
    <property type="match status" value="1"/>
</dbReference>
<evidence type="ECO:0000256" key="10">
    <source>
        <dbReference type="ARBA" id="ARBA00023239"/>
    </source>
</evidence>
<dbReference type="STRING" id="276.THFILI_08710"/>
<dbReference type="UniPathway" id="UPA00050">
    <property type="reaction ID" value="UER00065"/>
</dbReference>
<dbReference type="RefSeq" id="WP_038063654.1">
    <property type="nucleotide sequence ID" value="NZ_JPSL02000040.1"/>
</dbReference>
<comment type="similarity">
    <text evidence="4 13">Belongs to the threonine synthase family.</text>
</comment>
<evidence type="ECO:0000256" key="7">
    <source>
        <dbReference type="ARBA" id="ARBA00022605"/>
    </source>
</evidence>
<evidence type="ECO:0000256" key="8">
    <source>
        <dbReference type="ARBA" id="ARBA00022697"/>
    </source>
</evidence>
<evidence type="ECO:0000256" key="13">
    <source>
        <dbReference type="PIRNR" id="PIRNR038945"/>
    </source>
</evidence>
<dbReference type="InterPro" id="IPR000634">
    <property type="entry name" value="Ser/Thr_deHydtase_PyrdxlP-BS"/>
</dbReference>
<keyword evidence="9 13" id="KW-0663">Pyridoxal phosphate</keyword>
<protein>
    <recommendedName>
        <fullName evidence="6 12">Threonine synthase</fullName>
        <ecNumber evidence="5 12">4.2.3.1</ecNumber>
    </recommendedName>
</protein>
<accession>A0A0D6X8U9</accession>
<dbReference type="InterPro" id="IPR050147">
    <property type="entry name" value="Ser/Thr_Dehydratase"/>
</dbReference>
<evidence type="ECO:0000256" key="9">
    <source>
        <dbReference type="ARBA" id="ARBA00022898"/>
    </source>
</evidence>
<comment type="cofactor">
    <cofactor evidence="1 13 14">
        <name>pyridoxal 5'-phosphate</name>
        <dbReference type="ChEBI" id="CHEBI:597326"/>
    </cofactor>
</comment>
<dbReference type="GO" id="GO:0004795">
    <property type="term" value="F:threonine synthase activity"/>
    <property type="evidence" value="ECO:0007669"/>
    <property type="project" value="UniProtKB-UniRule"/>
</dbReference>
<dbReference type="AlphaFoldDB" id="A0A0D6X8U9"/>
<dbReference type="Pfam" id="PF00291">
    <property type="entry name" value="PALP"/>
    <property type="match status" value="1"/>
</dbReference>
<dbReference type="NCBIfam" id="TIGR00260">
    <property type="entry name" value="thrC"/>
    <property type="match status" value="1"/>
</dbReference>
<dbReference type="PANTHER" id="PTHR48078">
    <property type="entry name" value="THREONINE DEHYDRATASE, MITOCHONDRIAL-RELATED"/>
    <property type="match status" value="1"/>
</dbReference>
<dbReference type="SUPFAM" id="SSF53686">
    <property type="entry name" value="Tryptophan synthase beta subunit-like PLP-dependent enzymes"/>
    <property type="match status" value="1"/>
</dbReference>
<evidence type="ECO:0000256" key="14">
    <source>
        <dbReference type="PIRSR" id="PIRSR038945-1"/>
    </source>
</evidence>
<dbReference type="GO" id="GO:0009088">
    <property type="term" value="P:threonine biosynthetic process"/>
    <property type="evidence" value="ECO:0007669"/>
    <property type="project" value="UniProtKB-UniRule"/>
</dbReference>
<dbReference type="OrthoDB" id="9778118at2"/>
<evidence type="ECO:0000313" key="18">
    <source>
        <dbReference type="Proteomes" id="UP000030364"/>
    </source>
</evidence>
<dbReference type="PIRSF" id="PIRSF038945">
    <property type="entry name" value="Thr_synthase"/>
    <property type="match status" value="1"/>
</dbReference>
<evidence type="ECO:0000256" key="12">
    <source>
        <dbReference type="NCBIfam" id="TIGR00260"/>
    </source>
</evidence>
<gene>
    <name evidence="17" type="ORF">THFILI_08710</name>
</gene>
<organism evidence="17 18">
    <name type="scientific">Thermus filiformis</name>
    <dbReference type="NCBI Taxonomy" id="276"/>
    <lineage>
        <taxon>Bacteria</taxon>
        <taxon>Thermotogati</taxon>
        <taxon>Deinococcota</taxon>
        <taxon>Deinococci</taxon>
        <taxon>Thermales</taxon>
        <taxon>Thermaceae</taxon>
        <taxon>Thermus</taxon>
    </lineage>
</organism>
<feature type="domain" description="Tryptophan synthase beta chain-like PALP" evidence="16">
    <location>
        <begin position="22"/>
        <end position="318"/>
    </location>
</feature>
<evidence type="ECO:0000256" key="11">
    <source>
        <dbReference type="ARBA" id="ARBA00049144"/>
    </source>
</evidence>
<dbReference type="EC" id="4.2.3.1" evidence="5 12"/>
<dbReference type="InterPro" id="IPR004450">
    <property type="entry name" value="Thr_synthase-like"/>
</dbReference>
<dbReference type="Gene3D" id="3.40.50.1100">
    <property type="match status" value="2"/>
</dbReference>
<name>A0A0D6X8U9_THEFI</name>
<comment type="function">
    <text evidence="2 13">Catalyzes the gamma-elimination of phosphate from L-phosphohomoserine and the beta-addition of water to produce L-threonine.</text>
</comment>
<dbReference type="Proteomes" id="UP000030364">
    <property type="component" value="Unassembled WGS sequence"/>
</dbReference>
<keyword evidence="8 13" id="KW-0791">Threonine biosynthesis</keyword>
<dbReference type="GO" id="GO:0009097">
    <property type="term" value="P:isoleucine biosynthetic process"/>
    <property type="evidence" value="ECO:0007669"/>
    <property type="project" value="TreeGrafter"/>
</dbReference>
<evidence type="ECO:0000256" key="2">
    <source>
        <dbReference type="ARBA" id="ARBA00003648"/>
    </source>
</evidence>
<dbReference type="GO" id="GO:0030170">
    <property type="term" value="F:pyridoxal phosphate binding"/>
    <property type="evidence" value="ECO:0007669"/>
    <property type="project" value="InterPro"/>
</dbReference>
<feature type="binding site" evidence="14">
    <location>
        <position position="87"/>
    </location>
    <ligand>
        <name>pyridoxal 5'-phosphate</name>
        <dbReference type="ChEBI" id="CHEBI:597326"/>
    </ligand>
</feature>
<evidence type="ECO:0000259" key="16">
    <source>
        <dbReference type="Pfam" id="PF00291"/>
    </source>
</evidence>
<evidence type="ECO:0000256" key="1">
    <source>
        <dbReference type="ARBA" id="ARBA00001933"/>
    </source>
</evidence>
<keyword evidence="18" id="KW-1185">Reference proteome</keyword>
<dbReference type="InterPro" id="IPR036052">
    <property type="entry name" value="TrpB-like_PALP_sf"/>
</dbReference>
<keyword evidence="10 13" id="KW-0456">Lyase</keyword>
<evidence type="ECO:0000313" key="17">
    <source>
        <dbReference type="EMBL" id="KIX84334.1"/>
    </source>
</evidence>
<comment type="catalytic activity">
    <reaction evidence="11 13">
        <text>O-phospho-L-homoserine + H2O = L-threonine + phosphate</text>
        <dbReference type="Rhea" id="RHEA:10840"/>
        <dbReference type="ChEBI" id="CHEBI:15377"/>
        <dbReference type="ChEBI" id="CHEBI:43474"/>
        <dbReference type="ChEBI" id="CHEBI:57590"/>
        <dbReference type="ChEBI" id="CHEBI:57926"/>
        <dbReference type="EC" id="4.2.3.1"/>
    </reaction>
</comment>
<dbReference type="PROSITE" id="PS00165">
    <property type="entry name" value="DEHYDRATASE_SER_THR"/>
    <property type="match status" value="1"/>
</dbReference>
<dbReference type="GO" id="GO:0004794">
    <property type="term" value="F:threonine deaminase activity"/>
    <property type="evidence" value="ECO:0007669"/>
    <property type="project" value="TreeGrafter"/>
</dbReference>
<comment type="caution">
    <text evidence="17">The sequence shown here is derived from an EMBL/GenBank/DDBJ whole genome shotgun (WGS) entry which is preliminary data.</text>
</comment>
<sequence>MRLPLIERYRAHLPVSEKTPVVSLLEGSTPLLPLKGPEEARALGVRLYAKYEGLNPTGSFKDRGMTLAVSKAVEAGAKAVAAASTGNTAASAAAYAARAGIRAIVVLPAGYVALGKVAQSLVHGARIVQVEGNFDQALRLTRELSERYPVALVNSLNPYRLQGQKTLAFEVVDELGDAPHYHALPVGNAGNITAHWMGYKEYHALGKAKRLPRMLGFQAAGAAPLVLGRPVEKPETLATAIRIGNPASWEGAVRAKEESGGLIEAVTDEEILEAYRYLAAEEGIFCEPASAAALAGVWKLLKEGRLEPGSTVVLTLTGHGLKDPGTAERVARLGEAVPARLEAVAEAAGLV</sequence>